<evidence type="ECO:0000256" key="2">
    <source>
        <dbReference type="ARBA" id="ARBA00022448"/>
    </source>
</evidence>
<feature type="transmembrane region" description="Helical" evidence="7">
    <location>
        <begin position="523"/>
        <end position="539"/>
    </location>
</feature>
<keyword evidence="4" id="KW-0677">Repeat</keyword>
<keyword evidence="3 7" id="KW-0812">Transmembrane</keyword>
<dbReference type="RefSeq" id="WP_116650318.1">
    <property type="nucleotide sequence ID" value="NZ_QUZK01000030.1"/>
</dbReference>
<evidence type="ECO:0000256" key="4">
    <source>
        <dbReference type="ARBA" id="ARBA00022737"/>
    </source>
</evidence>
<dbReference type="GO" id="GO:0008324">
    <property type="term" value="F:monoatomic cation transmembrane transporter activity"/>
    <property type="evidence" value="ECO:0007669"/>
    <property type="project" value="InterPro"/>
</dbReference>
<dbReference type="Gene3D" id="3.30.70.1450">
    <property type="entry name" value="Regulator of K+ conductance, C-terminal domain"/>
    <property type="match status" value="1"/>
</dbReference>
<dbReference type="InterPro" id="IPR006037">
    <property type="entry name" value="RCK_C"/>
</dbReference>
<feature type="transmembrane region" description="Helical" evidence="7">
    <location>
        <begin position="70"/>
        <end position="93"/>
    </location>
</feature>
<dbReference type="Proteomes" id="UP000260351">
    <property type="component" value="Unassembled WGS sequence"/>
</dbReference>
<protein>
    <submittedName>
        <fullName evidence="9">SLC13 family permease</fullName>
    </submittedName>
</protein>
<dbReference type="InterPro" id="IPR036721">
    <property type="entry name" value="RCK_C_sf"/>
</dbReference>
<feature type="transmembrane region" description="Helical" evidence="7">
    <location>
        <begin position="153"/>
        <end position="173"/>
    </location>
</feature>
<feature type="transmembrane region" description="Helical" evidence="7">
    <location>
        <begin position="30"/>
        <end position="50"/>
    </location>
</feature>
<evidence type="ECO:0000256" key="3">
    <source>
        <dbReference type="ARBA" id="ARBA00022692"/>
    </source>
</evidence>
<keyword evidence="10" id="KW-1185">Reference proteome</keyword>
<keyword evidence="2" id="KW-0813">Transport</keyword>
<evidence type="ECO:0000256" key="5">
    <source>
        <dbReference type="ARBA" id="ARBA00022989"/>
    </source>
</evidence>
<gene>
    <name evidence="9" type="ORF">DZC52_06485</name>
</gene>
<evidence type="ECO:0000256" key="1">
    <source>
        <dbReference type="ARBA" id="ARBA00004141"/>
    </source>
</evidence>
<evidence type="ECO:0000256" key="7">
    <source>
        <dbReference type="SAM" id="Phobius"/>
    </source>
</evidence>
<dbReference type="InterPro" id="IPR004680">
    <property type="entry name" value="Cit_transptr-like_dom"/>
</dbReference>
<feature type="transmembrane region" description="Helical" evidence="7">
    <location>
        <begin position="113"/>
        <end position="141"/>
    </location>
</feature>
<name>A0A3E1K9M9_9GAMM</name>
<dbReference type="PANTHER" id="PTHR43652:SF2">
    <property type="entry name" value="BASIC AMINO ACID ANTIPORTER YFCC-RELATED"/>
    <property type="match status" value="1"/>
</dbReference>
<dbReference type="GO" id="GO:0005886">
    <property type="term" value="C:plasma membrane"/>
    <property type="evidence" value="ECO:0007669"/>
    <property type="project" value="TreeGrafter"/>
</dbReference>
<dbReference type="PROSITE" id="PS51202">
    <property type="entry name" value="RCK_C"/>
    <property type="match status" value="1"/>
</dbReference>
<sequence length="605" mass="65760">MTVEIGLVLLIIGLALYLFASEKFPLDVTAFMILITVTAIPLLFHSQWLVDRGVDLKSAFPTVSEGLSGLSSTATVTVLAMFILSAGIQRSGLIHKLGKLLAPWMDGPEWRQLAIIALLVGPVSGLINNTAAVAVAIPLILDMARSSGSQASRMLLPLSFFAMMGGTLTLIGTSTNLLASTLLAESPEFGREIGMFEFTGVGAIVLATGLAYFLLFGRWLMPERDRIKLQDEEAERFILEVSVKPRGGLVGKSVSEAGFAERSGAEVLRLVRGDDSRVKRAETTRLKVDDVLHLRATRRQIADLIKSDDLEVLSEFGPPRRVRSDGHLARLLLRNDRIFKGNTGKRVDFWQRYQARLVGLEVDRVRARRLADEPLGVGEIVLVQLSATSLEKLRRHPDVVVLDSFEDDFDRRRMWAAGLIVAGVVAGATLTPLPIVITALMGVVAMVFCGCLTREDLYSGVAWNVIFLLAGVIPLGIAMTKSGAADWMGGLLVATAGDWHPLLILMALYLITTLLTEMVSNNASVVILVPVAISIANLLDMAIFPFVLVVMFAASTSFLSPVGYQTNTMIYGTGLYRFTDFAKVGAPLNALLMLVTCTAIWGFWL</sequence>
<organism evidence="9 10">
    <name type="scientific">Wenzhouxiangella sediminis</name>
    <dbReference type="NCBI Taxonomy" id="1792836"/>
    <lineage>
        <taxon>Bacteria</taxon>
        <taxon>Pseudomonadati</taxon>
        <taxon>Pseudomonadota</taxon>
        <taxon>Gammaproteobacteria</taxon>
        <taxon>Chromatiales</taxon>
        <taxon>Wenzhouxiangellaceae</taxon>
        <taxon>Wenzhouxiangella</taxon>
    </lineage>
</organism>
<comment type="caution">
    <text evidence="9">The sequence shown here is derived from an EMBL/GenBank/DDBJ whole genome shotgun (WGS) entry which is preliminary data.</text>
</comment>
<dbReference type="PANTHER" id="PTHR43652">
    <property type="entry name" value="BASIC AMINO ACID ANTIPORTER YFCC-RELATED"/>
    <property type="match status" value="1"/>
</dbReference>
<evidence type="ECO:0000256" key="6">
    <source>
        <dbReference type="ARBA" id="ARBA00023136"/>
    </source>
</evidence>
<feature type="transmembrane region" description="Helical" evidence="7">
    <location>
        <begin position="460"/>
        <end position="479"/>
    </location>
</feature>
<evidence type="ECO:0000313" key="10">
    <source>
        <dbReference type="Proteomes" id="UP000260351"/>
    </source>
</evidence>
<feature type="domain" description="RCK C-terminal" evidence="8">
    <location>
        <begin position="224"/>
        <end position="310"/>
    </location>
</feature>
<evidence type="ECO:0000259" key="8">
    <source>
        <dbReference type="PROSITE" id="PS51202"/>
    </source>
</evidence>
<keyword evidence="6 7" id="KW-0472">Membrane</keyword>
<reference evidence="9 10" key="1">
    <citation type="submission" date="2018-08" db="EMBL/GenBank/DDBJ databases">
        <title>Wenzhouxiangella salilacus sp. nov., a novel bacterium isolated from a saline lake in Xinjiang Province, China.</title>
        <authorList>
            <person name="Han S."/>
        </authorList>
    </citation>
    <scope>NUCLEOTIDE SEQUENCE [LARGE SCALE GENOMIC DNA]</scope>
    <source>
        <strain evidence="9 10">XDB06</strain>
    </source>
</reference>
<dbReference type="Pfam" id="PF03600">
    <property type="entry name" value="CitMHS"/>
    <property type="match status" value="1"/>
</dbReference>
<keyword evidence="5 7" id="KW-1133">Transmembrane helix</keyword>
<dbReference type="GO" id="GO:0006813">
    <property type="term" value="P:potassium ion transport"/>
    <property type="evidence" value="ECO:0007669"/>
    <property type="project" value="InterPro"/>
</dbReference>
<feature type="transmembrane region" description="Helical" evidence="7">
    <location>
        <begin position="415"/>
        <end position="448"/>
    </location>
</feature>
<feature type="transmembrane region" description="Helical" evidence="7">
    <location>
        <begin position="584"/>
        <end position="604"/>
    </location>
</feature>
<dbReference type="AlphaFoldDB" id="A0A3E1K9M9"/>
<dbReference type="EMBL" id="QUZK01000030">
    <property type="protein sequence ID" value="RFF30820.1"/>
    <property type="molecule type" value="Genomic_DNA"/>
</dbReference>
<proteinExistence type="predicted"/>
<dbReference type="Pfam" id="PF02080">
    <property type="entry name" value="TrkA_C"/>
    <property type="match status" value="1"/>
</dbReference>
<accession>A0A3E1K9M9</accession>
<feature type="transmembrane region" description="Helical" evidence="7">
    <location>
        <begin position="193"/>
        <end position="216"/>
    </location>
</feature>
<dbReference type="SUPFAM" id="SSF116726">
    <property type="entry name" value="TrkA C-terminal domain-like"/>
    <property type="match status" value="1"/>
</dbReference>
<dbReference type="InterPro" id="IPR051679">
    <property type="entry name" value="DASS-Related_Transporters"/>
</dbReference>
<evidence type="ECO:0000313" key="9">
    <source>
        <dbReference type="EMBL" id="RFF30820.1"/>
    </source>
</evidence>
<dbReference type="OrthoDB" id="9809303at2"/>
<feature type="transmembrane region" description="Helical" evidence="7">
    <location>
        <begin position="546"/>
        <end position="564"/>
    </location>
</feature>
<comment type="subcellular location">
    <subcellularLocation>
        <location evidence="1">Membrane</location>
        <topology evidence="1">Multi-pass membrane protein</topology>
    </subcellularLocation>
</comment>
<feature type="transmembrane region" description="Helical" evidence="7">
    <location>
        <begin position="491"/>
        <end position="511"/>
    </location>
</feature>